<dbReference type="RefSeq" id="WP_157611558.1">
    <property type="nucleotide sequence ID" value="NZ_CP046622.1"/>
</dbReference>
<evidence type="ECO:0000313" key="2">
    <source>
        <dbReference type="Proteomes" id="UP000425817"/>
    </source>
</evidence>
<dbReference type="OrthoDB" id="2615127at2"/>
<protein>
    <submittedName>
        <fullName evidence="1">Uncharacterized protein</fullName>
    </submittedName>
</protein>
<evidence type="ECO:0000313" key="1">
    <source>
        <dbReference type="EMBL" id="QGW80383.1"/>
    </source>
</evidence>
<accession>A0A6I6H0N7</accession>
<dbReference type="AlphaFoldDB" id="A0A6I6H0N7"/>
<dbReference type="Proteomes" id="UP000425817">
    <property type="component" value="Chromosome"/>
</dbReference>
<organism evidence="1 2">
    <name type="scientific">Variovorax paradoxus</name>
    <dbReference type="NCBI Taxonomy" id="34073"/>
    <lineage>
        <taxon>Bacteria</taxon>
        <taxon>Pseudomonadati</taxon>
        <taxon>Pseudomonadota</taxon>
        <taxon>Betaproteobacteria</taxon>
        <taxon>Burkholderiales</taxon>
        <taxon>Comamonadaceae</taxon>
        <taxon>Variovorax</taxon>
    </lineage>
</organism>
<sequence>MKPRLRPPTVPWKVSPSVPHIGVTHPDVDGSAYVTFIGFFKTAGLDAAADSVTAIIPVPEDFVEASDWHGSRHRLVQLEFSNCLRVRQTPAFADTEVVEEEAYDWSLVPSNMREDETAEACVQRVHDLWLSTGACPDPGMYEVEGSLWLAARGHPRDARHFLLLGHDDYLEVIADGWKWKPGQAVL</sequence>
<gene>
    <name evidence="1" type="ORF">GOQ09_01700</name>
</gene>
<name>A0A6I6H0N7_VARPD</name>
<reference evidence="1 2" key="1">
    <citation type="submission" date="2019-12" db="EMBL/GenBank/DDBJ databases">
        <title>Hybrid Genome Assemblies of two High G+C Isolates from Undergraduate Microbiology Courses.</title>
        <authorList>
            <person name="Ne Ville C.J."/>
            <person name="Enright D."/>
            <person name="Hernandez I."/>
            <person name="Dodsworth J."/>
            <person name="Orwin P.M."/>
        </authorList>
    </citation>
    <scope>NUCLEOTIDE SEQUENCE [LARGE SCALE GENOMIC DNA]</scope>
    <source>
        <strain evidence="1 2">CSUSB</strain>
    </source>
</reference>
<dbReference type="EMBL" id="CP046622">
    <property type="protein sequence ID" value="QGW80383.1"/>
    <property type="molecule type" value="Genomic_DNA"/>
</dbReference>
<proteinExistence type="predicted"/>